<evidence type="ECO:0000313" key="2">
    <source>
        <dbReference type="Proteomes" id="UP000632766"/>
    </source>
</evidence>
<organism evidence="1 2">
    <name type="scientific">Amazonocrinis nigriterrae CENA67</name>
    <dbReference type="NCBI Taxonomy" id="2794033"/>
    <lineage>
        <taxon>Bacteria</taxon>
        <taxon>Bacillati</taxon>
        <taxon>Cyanobacteriota</taxon>
        <taxon>Cyanophyceae</taxon>
        <taxon>Nostocales</taxon>
        <taxon>Nostocaceae</taxon>
        <taxon>Amazonocrinis</taxon>
        <taxon>Amazonocrinis nigriterrae</taxon>
    </lineage>
</organism>
<gene>
    <name evidence="1" type="ORF">I8748_16445</name>
</gene>
<accession>A0A8J7LA73</accession>
<comment type="caution">
    <text evidence="1">The sequence shown here is derived from an EMBL/GenBank/DDBJ whole genome shotgun (WGS) entry which is preliminary data.</text>
</comment>
<dbReference type="EMBL" id="JAECZC010000029">
    <property type="protein sequence ID" value="MBH8563761.1"/>
    <property type="molecule type" value="Genomic_DNA"/>
</dbReference>
<dbReference type="RefSeq" id="WP_198125626.1">
    <property type="nucleotide sequence ID" value="NZ_JAECZC010000029.1"/>
</dbReference>
<protein>
    <submittedName>
        <fullName evidence="1">Uncharacterized protein</fullName>
    </submittedName>
</protein>
<proteinExistence type="predicted"/>
<dbReference type="AlphaFoldDB" id="A0A8J7LA73"/>
<sequence>MTNPPNDVELIQQFCLRYVNKAVREHFKDLDSVLDEELSTANSRHVAKMVSLHKDKDPITLTVARLLCFYFSMGNFEAELGNNDVEKYMPTRLRRYKPQIKLYFLEDIADVDTGYSRLDGTITFRLMTETSETITKSDLTTYATRVKNLFGTGSGYIWKKGKIMYSYSDWEKGYQLQMLCRNITDAKNLVEKVLDIQNHTPDWKYLNIEENAEPIERYPTIPHTKTILGKPVKDSRERPICEVRFKEGMYKIPGLKNWQCLYDRTGSRKNPILET</sequence>
<dbReference type="Proteomes" id="UP000632766">
    <property type="component" value="Unassembled WGS sequence"/>
</dbReference>
<evidence type="ECO:0000313" key="1">
    <source>
        <dbReference type="EMBL" id="MBH8563761.1"/>
    </source>
</evidence>
<name>A0A8J7LA73_9NOST</name>
<reference evidence="1 2" key="1">
    <citation type="journal article" date="2021" name="Int. J. Syst. Evol. Microbiol.">
        <title>Amazonocrinis nigriterrae gen. nov., sp. nov., Atlanticothrix silvestris gen. nov., sp. nov. and Dendronalium phyllosphericum gen. nov., sp. nov., nostocacean cyanobacteria from Brazilian environments.</title>
        <authorList>
            <person name="Alvarenga D.O."/>
            <person name="Andreote A.P.D."/>
            <person name="Branco L.H.Z."/>
            <person name="Delbaje E."/>
            <person name="Cruz R.B."/>
            <person name="Varani A.M."/>
            <person name="Fiore M.F."/>
        </authorList>
    </citation>
    <scope>NUCLEOTIDE SEQUENCE [LARGE SCALE GENOMIC DNA]</scope>
    <source>
        <strain evidence="1 2">CENA67</strain>
    </source>
</reference>
<keyword evidence="2" id="KW-1185">Reference proteome</keyword>